<dbReference type="InterPro" id="IPR023626">
    <property type="entry name" value="Ribosomal_eL39_dom_sf"/>
</dbReference>
<dbReference type="STRING" id="109376.A0A0D3A2Q5"/>
<dbReference type="PANTHER" id="PTHR19970:SF0">
    <property type="entry name" value="LARGE RIBOSOMAL SUBUNIT PROTEIN EL39"/>
    <property type="match status" value="1"/>
</dbReference>
<dbReference type="Gramene" id="Bo1g010800.1">
    <property type="protein sequence ID" value="Bo1g010800.1"/>
    <property type="gene ID" value="Bo1g010800"/>
</dbReference>
<evidence type="ECO:0000256" key="1">
    <source>
        <dbReference type="ARBA" id="ARBA00009339"/>
    </source>
</evidence>
<dbReference type="GO" id="GO:0022625">
    <property type="term" value="C:cytosolic large ribosomal subunit"/>
    <property type="evidence" value="ECO:0007669"/>
    <property type="project" value="TreeGrafter"/>
</dbReference>
<dbReference type="PANTHER" id="PTHR19970">
    <property type="entry name" value="RIBOSOMAL PROTEIN L39E"/>
    <property type="match status" value="1"/>
</dbReference>
<dbReference type="GO" id="GO:0006412">
    <property type="term" value="P:translation"/>
    <property type="evidence" value="ECO:0007669"/>
    <property type="project" value="InterPro"/>
</dbReference>
<dbReference type="SUPFAM" id="SSF48662">
    <property type="entry name" value="Ribosomal protein L39e"/>
    <property type="match status" value="1"/>
</dbReference>
<keyword evidence="5" id="KW-1185">Reference proteome</keyword>
<dbReference type="EnsemblPlants" id="Bo1g010800.1">
    <property type="protein sequence ID" value="Bo1g010800.1"/>
    <property type="gene ID" value="Bo1g010800"/>
</dbReference>
<organism evidence="4 5">
    <name type="scientific">Brassica oleracea var. oleracea</name>
    <dbReference type="NCBI Taxonomy" id="109376"/>
    <lineage>
        <taxon>Eukaryota</taxon>
        <taxon>Viridiplantae</taxon>
        <taxon>Streptophyta</taxon>
        <taxon>Embryophyta</taxon>
        <taxon>Tracheophyta</taxon>
        <taxon>Spermatophyta</taxon>
        <taxon>Magnoliopsida</taxon>
        <taxon>eudicotyledons</taxon>
        <taxon>Gunneridae</taxon>
        <taxon>Pentapetalae</taxon>
        <taxon>rosids</taxon>
        <taxon>malvids</taxon>
        <taxon>Brassicales</taxon>
        <taxon>Brassicaceae</taxon>
        <taxon>Brassiceae</taxon>
        <taxon>Brassica</taxon>
    </lineage>
</organism>
<reference evidence="4 5" key="1">
    <citation type="journal article" date="2014" name="Genome Biol.">
        <title>Transcriptome and methylome profiling reveals relics of genome dominance in the mesopolyploid Brassica oleracea.</title>
        <authorList>
            <person name="Parkin I.A."/>
            <person name="Koh C."/>
            <person name="Tang H."/>
            <person name="Robinson S.J."/>
            <person name="Kagale S."/>
            <person name="Clarke W.E."/>
            <person name="Town C.D."/>
            <person name="Nixon J."/>
            <person name="Krishnakumar V."/>
            <person name="Bidwell S.L."/>
            <person name="Denoeud F."/>
            <person name="Belcram H."/>
            <person name="Links M.G."/>
            <person name="Just J."/>
            <person name="Clarke C."/>
            <person name="Bender T."/>
            <person name="Huebert T."/>
            <person name="Mason A.S."/>
            <person name="Pires J.C."/>
            <person name="Barker G."/>
            <person name="Moore J."/>
            <person name="Walley P.G."/>
            <person name="Manoli S."/>
            <person name="Batley J."/>
            <person name="Edwards D."/>
            <person name="Nelson M.N."/>
            <person name="Wang X."/>
            <person name="Paterson A.H."/>
            <person name="King G."/>
            <person name="Bancroft I."/>
            <person name="Chalhoub B."/>
            <person name="Sharpe A.G."/>
        </authorList>
    </citation>
    <scope>NUCLEOTIDE SEQUENCE</scope>
    <source>
        <strain evidence="4 5">cv. TO1000</strain>
    </source>
</reference>
<name>A0A0D3A2Q5_BRAOL</name>
<evidence type="ECO:0000313" key="5">
    <source>
        <dbReference type="Proteomes" id="UP000032141"/>
    </source>
</evidence>
<evidence type="ECO:0000313" key="4">
    <source>
        <dbReference type="EnsemblPlants" id="Bo1g010800.1"/>
    </source>
</evidence>
<dbReference type="GO" id="GO:0003735">
    <property type="term" value="F:structural constituent of ribosome"/>
    <property type="evidence" value="ECO:0007669"/>
    <property type="project" value="InterPro"/>
</dbReference>
<keyword evidence="3" id="KW-0687">Ribonucleoprotein</keyword>
<protein>
    <recommendedName>
        <fullName evidence="6">Ribosomal protein L39e</fullName>
    </recommendedName>
</protein>
<dbReference type="HOGENOM" id="CLU_1665205_0_0_1"/>
<dbReference type="Proteomes" id="UP000032141">
    <property type="component" value="Chromosome C1"/>
</dbReference>
<dbReference type="InterPro" id="IPR000077">
    <property type="entry name" value="Ribosomal_eL39"/>
</dbReference>
<dbReference type="Pfam" id="PF00832">
    <property type="entry name" value="Ribosomal_L39"/>
    <property type="match status" value="1"/>
</dbReference>
<reference evidence="4" key="2">
    <citation type="submission" date="2015-03" db="UniProtKB">
        <authorList>
            <consortium name="EnsemblPlants"/>
        </authorList>
    </citation>
    <scope>IDENTIFICATION</scope>
</reference>
<evidence type="ECO:0000256" key="2">
    <source>
        <dbReference type="ARBA" id="ARBA00022980"/>
    </source>
</evidence>
<dbReference type="Gene3D" id="1.10.1620.10">
    <property type="entry name" value="Ribosomal protein L39e"/>
    <property type="match status" value="1"/>
</dbReference>
<dbReference type="eggNOG" id="KOG0002">
    <property type="taxonomic scope" value="Eukaryota"/>
</dbReference>
<accession>A0A0D3A2Q5</accession>
<dbReference type="FunFam" id="1.10.1620.10:FF:000001">
    <property type="entry name" value="60S ribosomal protein-like L39"/>
    <property type="match status" value="1"/>
</dbReference>
<comment type="similarity">
    <text evidence="1">Belongs to the eukaryotic ribosomal protein eL39 family.</text>
</comment>
<dbReference type="AlphaFoldDB" id="A0A0D3A2Q5"/>
<proteinExistence type="inferred from homology"/>
<evidence type="ECO:0008006" key="6">
    <source>
        <dbReference type="Google" id="ProtNLM"/>
    </source>
</evidence>
<evidence type="ECO:0000256" key="3">
    <source>
        <dbReference type="ARBA" id="ARBA00023274"/>
    </source>
</evidence>
<sequence length="159" mass="19067">MIEETWWKEESMKWTWIDLQEDKVMKSFMTDTPSHKSFMIKKKLAKKMRQNRPIPHWIRLRTDNTIRATMVGTRNVLLSMWFEFGYIGRKTRNQIVVFVVQCQAQELAQNQARILSESSRLLDEYETDCPLCCFRAVSWYLFALNLYEFLISKICLIPD</sequence>
<keyword evidence="2" id="KW-0689">Ribosomal protein</keyword>